<gene>
    <name evidence="2" type="ORF">AWJ07_03020</name>
</gene>
<name>A0A106C3G5_SHEFR</name>
<protein>
    <recommendedName>
        <fullName evidence="4">O-antigen polymerase</fullName>
    </recommendedName>
</protein>
<feature type="transmembrane region" description="Helical" evidence="1">
    <location>
        <begin position="330"/>
        <end position="350"/>
    </location>
</feature>
<evidence type="ECO:0000313" key="3">
    <source>
        <dbReference type="Proteomes" id="UP000055702"/>
    </source>
</evidence>
<evidence type="ECO:0000313" key="2">
    <source>
        <dbReference type="EMBL" id="KVX03543.1"/>
    </source>
</evidence>
<feature type="transmembrane region" description="Helical" evidence="1">
    <location>
        <begin position="12"/>
        <end position="34"/>
    </location>
</feature>
<proteinExistence type="predicted"/>
<dbReference type="EMBL" id="LRDC01000001">
    <property type="protein sequence ID" value="KVX03543.1"/>
    <property type="molecule type" value="Genomic_DNA"/>
</dbReference>
<accession>A0A106C3G5</accession>
<dbReference type="AlphaFoldDB" id="A0A106C3G5"/>
<feature type="transmembrane region" description="Helical" evidence="1">
    <location>
        <begin position="357"/>
        <end position="374"/>
    </location>
</feature>
<keyword evidence="1" id="KW-0472">Membrane</keyword>
<reference evidence="2 3" key="1">
    <citation type="submission" date="2016-01" db="EMBL/GenBank/DDBJ databases">
        <title>Draft genome of the antarctic isolate Shewanella frigidimarina Ag06-30.</title>
        <authorList>
            <person name="Parmeciano Di Noto G."/>
            <person name="Vazquez S."/>
            <person name="Mac Cormack W."/>
            <person name="Iriarte A."/>
            <person name="Quiroga C."/>
        </authorList>
    </citation>
    <scope>NUCLEOTIDE SEQUENCE [LARGE SCALE GENOMIC DNA]</scope>
    <source>
        <strain evidence="2 3">Ag06-30</strain>
    </source>
</reference>
<evidence type="ECO:0008006" key="4">
    <source>
        <dbReference type="Google" id="ProtNLM"/>
    </source>
</evidence>
<keyword evidence="1" id="KW-0812">Transmembrane</keyword>
<feature type="transmembrane region" description="Helical" evidence="1">
    <location>
        <begin position="164"/>
        <end position="186"/>
    </location>
</feature>
<feature type="transmembrane region" description="Helical" evidence="1">
    <location>
        <begin position="131"/>
        <end position="152"/>
    </location>
</feature>
<feature type="transmembrane region" description="Helical" evidence="1">
    <location>
        <begin position="70"/>
        <end position="89"/>
    </location>
</feature>
<feature type="transmembrane region" description="Helical" evidence="1">
    <location>
        <begin position="198"/>
        <end position="227"/>
    </location>
</feature>
<evidence type="ECO:0000256" key="1">
    <source>
        <dbReference type="SAM" id="Phobius"/>
    </source>
</evidence>
<dbReference type="Proteomes" id="UP000055702">
    <property type="component" value="Unassembled WGS sequence"/>
</dbReference>
<organism evidence="2">
    <name type="scientific">Shewanella frigidimarina</name>
    <dbReference type="NCBI Taxonomy" id="56812"/>
    <lineage>
        <taxon>Bacteria</taxon>
        <taxon>Pseudomonadati</taxon>
        <taxon>Pseudomonadota</taxon>
        <taxon>Gammaproteobacteria</taxon>
        <taxon>Alteromonadales</taxon>
        <taxon>Shewanellaceae</taxon>
        <taxon>Shewanella</taxon>
    </lineage>
</organism>
<keyword evidence="1" id="KW-1133">Transmembrane helix</keyword>
<feature type="transmembrane region" description="Helical" evidence="1">
    <location>
        <begin position="95"/>
        <end position="119"/>
    </location>
</feature>
<dbReference type="RefSeq" id="WP_059744218.1">
    <property type="nucleotide sequence ID" value="NZ_JBOZPV010000002.1"/>
</dbReference>
<sequence length="407" mass="45894">MFIFLCQQNYKNILLFSVFILLPFFDAINGYLVIKGIISAAGVSSPSQLGRLMVSFLLAYLIIAKKLAVWPIFLFVYLFSVEVFSGLFHLNQYGFTYGVISAYKLGYLILLTMILIHYSKTTEGMLQLGKLVKYNLIIIATMLCFSTVTGIGNNTYAMGFGTKSFFASGNGLGLYLGVGVLFLIGLRECKLVSISYKMLFFLIFSIILIGTKTALLLCITNVIVVILLSKYRMFIIILSALLLTFYLPKIIEQFSIMFVIILKRFDVAENIFMFLGSGRIQYVVDAFEVFLKNDPSTFRFLFGMGAFTSFQNSLTVTEFDTLETDLFDLFFMYGLLSVLFFLSTIGFVLFQLRKYKILFLGMLLLSLHSIMAGHVLFNGMSSVCFALFICVSNYLSIQRSVDDKAIA</sequence>
<feature type="transmembrane region" description="Helical" evidence="1">
    <location>
        <begin position="380"/>
        <end position="397"/>
    </location>
</feature>
<comment type="caution">
    <text evidence="2">The sequence shown here is derived from an EMBL/GenBank/DDBJ whole genome shotgun (WGS) entry which is preliminary data.</text>
</comment>
<feature type="transmembrane region" description="Helical" evidence="1">
    <location>
        <begin position="233"/>
        <end position="251"/>
    </location>
</feature>